<keyword evidence="2" id="KW-1185">Reference proteome</keyword>
<accession>A0ABT5XD52</accession>
<protein>
    <submittedName>
        <fullName evidence="1">Uncharacterized protein</fullName>
    </submittedName>
</protein>
<reference evidence="1 2" key="1">
    <citation type="submission" date="2023-03" db="EMBL/GenBank/DDBJ databases">
        <title>Whole genome sequencing of Methanotrichaceae archaeon M04Ac.</title>
        <authorList>
            <person name="Khomyakova M.A."/>
            <person name="Merkel A.Y."/>
            <person name="Slobodkin A.I."/>
        </authorList>
    </citation>
    <scope>NUCLEOTIDE SEQUENCE [LARGE SCALE GENOMIC DNA]</scope>
    <source>
        <strain evidence="1 2">M04Ac</strain>
    </source>
</reference>
<dbReference type="EMBL" id="JARFPL010000008">
    <property type="protein sequence ID" value="MDF0592639.1"/>
    <property type="molecule type" value="Genomic_DNA"/>
</dbReference>
<proteinExistence type="predicted"/>
<name>A0ABT5XD52_9EURY</name>
<evidence type="ECO:0000313" key="1">
    <source>
        <dbReference type="EMBL" id="MDF0592639.1"/>
    </source>
</evidence>
<sequence>MTDFGGEGVALGFDATYVGDEVPDGLMRSIVLGPDSSGPTGPSGASGLAEAYYSMDAPASGDLQQYSISGREPSTVYFGGEATSYSAYRSSYFGTNSLWIMGSWSWTQYAYCPLGAYLQLLAYSSSGGSADFYEIYPSGRVEKDTHRFWPGYTRINFHADAVGRHILLFVVNNQPSNAVIIDVGSGGWPPGPAPGPIPSYARVTVRSNWLTGYTVTVDGSQQYRDASDGRLDGVVTFTVPGDQYHSIRVTNSGYLRSYYRYFRSGYSYTLTV</sequence>
<dbReference type="Proteomes" id="UP001215956">
    <property type="component" value="Unassembled WGS sequence"/>
</dbReference>
<gene>
    <name evidence="1" type="ORF">P0O24_03475</name>
</gene>
<comment type="caution">
    <text evidence="1">The sequence shown here is derived from an EMBL/GenBank/DDBJ whole genome shotgun (WGS) entry which is preliminary data.</text>
</comment>
<evidence type="ECO:0000313" key="2">
    <source>
        <dbReference type="Proteomes" id="UP001215956"/>
    </source>
</evidence>
<dbReference type="RefSeq" id="WP_316968348.1">
    <property type="nucleotide sequence ID" value="NZ_JARFPL010000008.1"/>
</dbReference>
<organism evidence="1 2">
    <name type="scientific">Candidatus Methanocrinis alkalitolerans</name>
    <dbReference type="NCBI Taxonomy" id="3033395"/>
    <lineage>
        <taxon>Archaea</taxon>
        <taxon>Methanobacteriati</taxon>
        <taxon>Methanobacteriota</taxon>
        <taxon>Stenosarchaea group</taxon>
        <taxon>Methanomicrobia</taxon>
        <taxon>Methanotrichales</taxon>
        <taxon>Methanotrichaceae</taxon>
        <taxon>Methanocrinis</taxon>
    </lineage>
</organism>